<dbReference type="EMBL" id="BKCP01005572">
    <property type="protein sequence ID" value="GER38987.1"/>
    <property type="molecule type" value="Genomic_DNA"/>
</dbReference>
<accession>A0A5A7Q3Q2</accession>
<sequence>MDLSRALVGKKGNRCLRPRCRDCGERAASLVPRFIGIVRILVIAKAVLPTNPSFRSSNPSDKSDLALEGRTSIYDNCFRSRCLLGLGFGSTVVSIEDFAVPDTKVIYAAVGSEEQFIEERDQPAKQQHLISHDEHIESVQIRYYNALVIGKEVGFTAYKEVGRRHAMFSLIALYKPSKELIAWNRLT</sequence>
<dbReference type="OrthoDB" id="10550828at2759"/>
<organism evidence="1 2">
    <name type="scientific">Striga asiatica</name>
    <name type="common">Asiatic witchweed</name>
    <name type="synonym">Buchnera asiatica</name>
    <dbReference type="NCBI Taxonomy" id="4170"/>
    <lineage>
        <taxon>Eukaryota</taxon>
        <taxon>Viridiplantae</taxon>
        <taxon>Streptophyta</taxon>
        <taxon>Embryophyta</taxon>
        <taxon>Tracheophyta</taxon>
        <taxon>Spermatophyta</taxon>
        <taxon>Magnoliopsida</taxon>
        <taxon>eudicotyledons</taxon>
        <taxon>Gunneridae</taxon>
        <taxon>Pentapetalae</taxon>
        <taxon>asterids</taxon>
        <taxon>lamiids</taxon>
        <taxon>Lamiales</taxon>
        <taxon>Orobanchaceae</taxon>
        <taxon>Buchnereae</taxon>
        <taxon>Striga</taxon>
    </lineage>
</organism>
<protein>
    <submittedName>
        <fullName evidence="1">Xanthine/uracil/vitamin C permease</fullName>
    </submittedName>
</protein>
<keyword evidence="2" id="KW-1185">Reference proteome</keyword>
<proteinExistence type="predicted"/>
<name>A0A5A7Q3Q2_STRAF</name>
<dbReference type="Proteomes" id="UP000325081">
    <property type="component" value="Unassembled WGS sequence"/>
</dbReference>
<reference evidence="2" key="1">
    <citation type="journal article" date="2019" name="Curr. Biol.">
        <title>Genome Sequence of Striga asiatica Provides Insight into the Evolution of Plant Parasitism.</title>
        <authorList>
            <person name="Yoshida S."/>
            <person name="Kim S."/>
            <person name="Wafula E.K."/>
            <person name="Tanskanen J."/>
            <person name="Kim Y.M."/>
            <person name="Honaas L."/>
            <person name="Yang Z."/>
            <person name="Spallek T."/>
            <person name="Conn C.E."/>
            <person name="Ichihashi Y."/>
            <person name="Cheong K."/>
            <person name="Cui S."/>
            <person name="Der J.P."/>
            <person name="Gundlach H."/>
            <person name="Jiao Y."/>
            <person name="Hori C."/>
            <person name="Ishida J.K."/>
            <person name="Kasahara H."/>
            <person name="Kiba T."/>
            <person name="Kim M.S."/>
            <person name="Koo N."/>
            <person name="Laohavisit A."/>
            <person name="Lee Y.H."/>
            <person name="Lumba S."/>
            <person name="McCourt P."/>
            <person name="Mortimer J.C."/>
            <person name="Mutuku J.M."/>
            <person name="Nomura T."/>
            <person name="Sasaki-Sekimoto Y."/>
            <person name="Seto Y."/>
            <person name="Wang Y."/>
            <person name="Wakatake T."/>
            <person name="Sakakibara H."/>
            <person name="Demura T."/>
            <person name="Yamaguchi S."/>
            <person name="Yoneyama K."/>
            <person name="Manabe R.I."/>
            <person name="Nelson D.C."/>
            <person name="Schulman A.H."/>
            <person name="Timko M.P."/>
            <person name="dePamphilis C.W."/>
            <person name="Choi D."/>
            <person name="Shirasu K."/>
        </authorList>
    </citation>
    <scope>NUCLEOTIDE SEQUENCE [LARGE SCALE GENOMIC DNA]</scope>
    <source>
        <strain evidence="2">cv. UVA1</strain>
    </source>
</reference>
<evidence type="ECO:0000313" key="1">
    <source>
        <dbReference type="EMBL" id="GER38987.1"/>
    </source>
</evidence>
<dbReference type="AlphaFoldDB" id="A0A5A7Q3Q2"/>
<gene>
    <name evidence="1" type="ORF">STAS_15509</name>
</gene>
<comment type="caution">
    <text evidence="1">The sequence shown here is derived from an EMBL/GenBank/DDBJ whole genome shotgun (WGS) entry which is preliminary data.</text>
</comment>
<evidence type="ECO:0000313" key="2">
    <source>
        <dbReference type="Proteomes" id="UP000325081"/>
    </source>
</evidence>